<name>A0A1N7D0D2_9EURY</name>
<evidence type="ECO:0000313" key="1">
    <source>
        <dbReference type="EMBL" id="SIR69289.1"/>
    </source>
</evidence>
<dbReference type="EMBL" id="FTNO01000003">
    <property type="protein sequence ID" value="SIR69289.1"/>
    <property type="molecule type" value="Genomic_DNA"/>
</dbReference>
<evidence type="ECO:0000313" key="2">
    <source>
        <dbReference type="Proteomes" id="UP000186914"/>
    </source>
</evidence>
<organism evidence="1 2">
    <name type="scientific">Haladaptatus litoreus</name>
    <dbReference type="NCBI Taxonomy" id="553468"/>
    <lineage>
        <taxon>Archaea</taxon>
        <taxon>Methanobacteriati</taxon>
        <taxon>Methanobacteriota</taxon>
        <taxon>Stenosarchaea group</taxon>
        <taxon>Halobacteria</taxon>
        <taxon>Halobacteriales</taxon>
        <taxon>Haladaptataceae</taxon>
        <taxon>Haladaptatus</taxon>
    </lineage>
</organism>
<keyword evidence="2" id="KW-1185">Reference proteome</keyword>
<protein>
    <submittedName>
        <fullName evidence="1">Uncharacterized protein</fullName>
    </submittedName>
</protein>
<reference evidence="2" key="1">
    <citation type="submission" date="2017-01" db="EMBL/GenBank/DDBJ databases">
        <authorList>
            <person name="Varghese N."/>
            <person name="Submissions S."/>
        </authorList>
    </citation>
    <scope>NUCLEOTIDE SEQUENCE [LARGE SCALE GENOMIC DNA]</scope>
    <source>
        <strain evidence="2">CGMCC 1.7737</strain>
    </source>
</reference>
<accession>A0A1N7D0D2</accession>
<gene>
    <name evidence="1" type="ORF">SAMN05421858_3381</name>
</gene>
<dbReference type="AlphaFoldDB" id="A0A1N7D0D2"/>
<proteinExistence type="predicted"/>
<dbReference type="Proteomes" id="UP000186914">
    <property type="component" value="Unassembled WGS sequence"/>
</dbReference>
<sequence length="78" mass="8680">MCDIKSDTLSRGCDSIISYTSPIGESPVLSGEWNDERLVGLPPVALTLDWAAKHAVEELEVPQYQQDQKPEDGHEVQR</sequence>